<proteinExistence type="predicted"/>
<keyword evidence="3" id="KW-1185">Reference proteome</keyword>
<evidence type="ECO:0000313" key="2">
    <source>
        <dbReference type="EMBL" id="GAA4522571.1"/>
    </source>
</evidence>
<evidence type="ECO:0000313" key="3">
    <source>
        <dbReference type="Proteomes" id="UP001500503"/>
    </source>
</evidence>
<feature type="region of interest" description="Disordered" evidence="1">
    <location>
        <begin position="267"/>
        <end position="293"/>
    </location>
</feature>
<dbReference type="EMBL" id="BAABHF010000088">
    <property type="protein sequence ID" value="GAA4522571.1"/>
    <property type="molecule type" value="Genomic_DNA"/>
</dbReference>
<comment type="caution">
    <text evidence="2">The sequence shown here is derived from an EMBL/GenBank/DDBJ whole genome shotgun (WGS) entry which is preliminary data.</text>
</comment>
<evidence type="ECO:0000256" key="1">
    <source>
        <dbReference type="SAM" id="MobiDB-lite"/>
    </source>
</evidence>
<feature type="compositionally biased region" description="Basic and acidic residues" evidence="1">
    <location>
        <begin position="273"/>
        <end position="287"/>
    </location>
</feature>
<name>A0ABP8R9H7_9ACTN</name>
<reference evidence="3" key="1">
    <citation type="journal article" date="2019" name="Int. J. Syst. Evol. Microbiol.">
        <title>The Global Catalogue of Microorganisms (GCM) 10K type strain sequencing project: providing services to taxonomists for standard genome sequencing and annotation.</title>
        <authorList>
            <consortium name="The Broad Institute Genomics Platform"/>
            <consortium name="The Broad Institute Genome Sequencing Center for Infectious Disease"/>
            <person name="Wu L."/>
            <person name="Ma J."/>
        </authorList>
    </citation>
    <scope>NUCLEOTIDE SEQUENCE [LARGE SCALE GENOMIC DNA]</scope>
    <source>
        <strain evidence="3">JCM 17933</strain>
    </source>
</reference>
<protein>
    <submittedName>
        <fullName evidence="2">Uncharacterized protein</fullName>
    </submittedName>
</protein>
<feature type="region of interest" description="Disordered" evidence="1">
    <location>
        <begin position="1"/>
        <end position="30"/>
    </location>
</feature>
<dbReference type="Proteomes" id="UP001500503">
    <property type="component" value="Unassembled WGS sequence"/>
</dbReference>
<gene>
    <name evidence="2" type="ORF">GCM10023191_102000</name>
</gene>
<accession>A0ABP8R9H7</accession>
<organism evidence="2 3">
    <name type="scientific">Actinoallomurus oryzae</name>
    <dbReference type="NCBI Taxonomy" id="502180"/>
    <lineage>
        <taxon>Bacteria</taxon>
        <taxon>Bacillati</taxon>
        <taxon>Actinomycetota</taxon>
        <taxon>Actinomycetes</taxon>
        <taxon>Streptosporangiales</taxon>
        <taxon>Thermomonosporaceae</taxon>
        <taxon>Actinoallomurus</taxon>
    </lineage>
</organism>
<sequence length="293" mass="32869">MVTWQGNVPGPWPADQRSSSQTVDEVDSDHCDDQDVLLETADLVEQIEEELAPSAPPDESDAEKRLAVDQLIVEAVLQQGLGGNRHQDLNAELIRYAVPVLKYLLQTGMIISKCKRLRREISDVDGLLELTAADRDDLAYEMVADGMLVFTRGVFEDRRWSPAGGASLKTYFVNACVMQFPSLYRKWWNHRRRVRPIGLLPDPDRHGGPIDPAVQVAAEDEASRVLKQIDDEKMRKVLSLRAIGFTATAAAKEAGLTPKAAESWMGRYRKNMPRGERTSQDGDVEGRGRRRFQ</sequence>